<dbReference type="Proteomes" id="UP000236736">
    <property type="component" value="Unassembled WGS sequence"/>
</dbReference>
<feature type="domain" description="DUF3320" evidence="1">
    <location>
        <begin position="1681"/>
        <end position="1729"/>
    </location>
</feature>
<dbReference type="InterPro" id="IPR047187">
    <property type="entry name" value="SF1_C_Upf1"/>
</dbReference>
<evidence type="ECO:0000313" key="6">
    <source>
        <dbReference type="Proteomes" id="UP000236736"/>
    </source>
</evidence>
<dbReference type="RefSeq" id="WP_103926773.1">
    <property type="nucleotide sequence ID" value="NZ_FNVR01000053.1"/>
</dbReference>
<feature type="domain" description="DNA2/NAM7 helicase helicase" evidence="2">
    <location>
        <begin position="576"/>
        <end position="688"/>
    </location>
</feature>
<proteinExistence type="predicted"/>
<feature type="domain" description="DNA2/NAM7 helicase-like C-terminal" evidence="3">
    <location>
        <begin position="1289"/>
        <end position="1474"/>
    </location>
</feature>
<dbReference type="Pfam" id="PF11784">
    <property type="entry name" value="DUF3320"/>
    <property type="match status" value="1"/>
</dbReference>
<dbReference type="CDD" id="cd18808">
    <property type="entry name" value="SF1_C_Upf1"/>
    <property type="match status" value="1"/>
</dbReference>
<dbReference type="InterPro" id="IPR049468">
    <property type="entry name" value="Restrct_endonuc-II-like_dom"/>
</dbReference>
<evidence type="ECO:0000259" key="4">
    <source>
        <dbReference type="Pfam" id="PF18741"/>
    </source>
</evidence>
<sequence>MRGTWEIKIFQNDEVLGQWDFELELLAFDQWLGQSLIPELLTGFILPNVQELVPVTKSAAEYLKSWTDSSAFDEYQTKNPNRVKTQIGAIYAAIKNLNIIYQGVPASFGNLGQRVRLADQVLIQRLGNCLDMSLLFASALENIGLNPILVMIEGHVFVGCWLIDDTFPDSVNDDPSLLTKRMASGIHEILMLEATCLNEGNPASFDSAIERSRAHFLDLKKFNYFIDVKRARFSGIYPLPQRKNTMGEIELVEDKAFLTALGQPIAPKLLEKRTQLVHSQEKLVFGKQQLWERKLLDLSLRNNLLNLRLTRSSIQFIDVPIGDLEDALFDGAEYQILHKPKDWDNTLRDEGIYQSYSENSALNDLVLKEFSQKRLRVYLTEEELNSRLTFLYRSARHSLEENGANTLYLAIGLLRWYESPRSEKARFAPIILIPVDLIRKSVKVGYVLKGREEDAVLNITLLEKLRQDFGVSITGLDPLPQDESGVDVMAVFNILRQAIMNQPRWDIEEQFFLGTFSFSKFILWNDIHSHTDQLRKSPIVNGLLEGRLQENLEILDLENLDLHYKPSDILLPIPADSSQLEAVCSAVEGNSFILHGPPGTGKSQTITNIIANALYRGKRVLFVAEKMAALTVVYSRLKAIGLDPFCLELHSNKSRKAEVLSQLKSATEVRRRKPNFDLEQESQRLNSLKSELDVIYQKLHQETFHGISLFEIFSKYLQLENFESQVQIPDQLISELEKANFPIYEDFLTQLSKAAELADNPSPAHPFYQVKLQSYSVETREQIQKSGLEFIDQRSKYLSVLIPIVEELGIQKIIRVKERAELEKLLALSVGLSQLPQPLFSHSDPQAMVEEILPLIQNASSNLDTSERLQKSFENQILILDAELLLRQWKIKEQEWFIPRFFGLRKIKLLVQSYLKQKGKLDAAEIPKVLSEIQEYHINSKVLEKKKAELGQLGIAKQLESKNQIHELQSKIPQLLESHQALHGLYQTEDEIKLAKSQLLKLILSGEEAWAKKVNQLLLLSEKEQSSAKLLESKMGTPIPLELKAGRDSGKVRAENWLSNIENLKEWHSWTVIKDQADAYHLKGLIQKIEEVGINSAHLKPLILKETYRRMANQYMRLHPELGVFSGQAFESRISEFRKLNSQFAKLTREILFTKLAESIPDFSREGASSSETGILQKAIRNNGRGLSIRQLFVQIPNLLPRISPCMLMSPISVAQYLDIHKEPFDLLIFDEASQMPTSEAVGAMARAKQLIIVGDPKQMPPTNFFSSVHIDEEDLNEDLESILDDCEALSVPSKQLKWHYRSKHESLIAFSNAKYYESSLFTFPSPDDQESRVRLVKMNGVYDRGKTRQNLVEAKAIVEDLVRRIQLPLHQRKSVGVVTFSSVQQTLIEDLLLEKFRQNPQLEEMALSFEEPYFIKNLENVQGDERDVILFSICYGPDENGHIALNFGPLNRDGGWRRLNVAVSRARYEMVIYSSLTADQIDLNRSKAEGIAGIKSFLAFAEKGKGLLPQSKRATGAVQSHGLAKAIGEFLKSHHYQVELGVGSSGFKIDLAILHPEVPNKYLLGILMDNKSHASSKSSIDRLLVQEGVLELLGWKIIKVWALDWWESPAKEGARILARIEQIKSLPEEVKVIEEEIEMQDSILGNDLPNDQANLEEDSDLLTQVYHKAQLEKTYTANSDEFLSYSFTQRQIQQIQEIVETEGPILKNLLGKRLLEAWGIGRMGGRLQRRFDELLEMAKLNQNKESNQDLCFWRTEQSPEEYSDFRIFAPDQTKRSIEEIPEKELINGLTHVLQQLISLPEGDLIREGAKEFGFARTGNQVKDRLSQCIKLMLSKNIAVESEGKIKLK</sequence>
<dbReference type="InterPro" id="IPR021754">
    <property type="entry name" value="DUF3320"/>
</dbReference>
<dbReference type="SUPFAM" id="SSF52540">
    <property type="entry name" value="P-loop containing nucleoside triphosphate hydrolases"/>
    <property type="match status" value="1"/>
</dbReference>
<evidence type="ECO:0000259" key="1">
    <source>
        <dbReference type="Pfam" id="PF11784"/>
    </source>
</evidence>
<reference evidence="6" key="1">
    <citation type="submission" date="2016-10" db="EMBL/GenBank/DDBJ databases">
        <authorList>
            <person name="Varghese N."/>
            <person name="Submissions S."/>
        </authorList>
    </citation>
    <scope>NUCLEOTIDE SEQUENCE [LARGE SCALE GENOMIC DNA]</scope>
    <source>
        <strain evidence="6">DSM 17298</strain>
    </source>
</reference>
<evidence type="ECO:0000259" key="3">
    <source>
        <dbReference type="Pfam" id="PF13087"/>
    </source>
</evidence>
<keyword evidence="5" id="KW-0067">ATP-binding</keyword>
<dbReference type="STRING" id="1120964.GCA_001313265_07703"/>
<dbReference type="FunFam" id="3.40.50.300:FF:002063">
    <property type="entry name" value="DNA helicase related protein"/>
    <property type="match status" value="1"/>
</dbReference>
<accession>A0A1H6AQ92</accession>
<dbReference type="GO" id="GO:0004386">
    <property type="term" value="F:helicase activity"/>
    <property type="evidence" value="ECO:0007669"/>
    <property type="project" value="UniProtKB-KW"/>
</dbReference>
<feature type="domain" description="DNA2/NAM7 helicase helicase" evidence="2">
    <location>
        <begin position="1217"/>
        <end position="1263"/>
    </location>
</feature>
<dbReference type="InterPro" id="IPR041677">
    <property type="entry name" value="DNA2/NAM7_AAA_11"/>
</dbReference>
<keyword evidence="5" id="KW-0547">Nucleotide-binding</keyword>
<name>A0A1H6AQ92_9BACT</name>
<dbReference type="Pfam" id="PF13086">
    <property type="entry name" value="AAA_11"/>
    <property type="match status" value="2"/>
</dbReference>
<dbReference type="InterPro" id="IPR025103">
    <property type="entry name" value="DUF4011"/>
</dbReference>
<organism evidence="5 6">
    <name type="scientific">Algoriphagus boritolerans DSM 17298 = JCM 18970</name>
    <dbReference type="NCBI Taxonomy" id="1120964"/>
    <lineage>
        <taxon>Bacteria</taxon>
        <taxon>Pseudomonadati</taxon>
        <taxon>Bacteroidota</taxon>
        <taxon>Cytophagia</taxon>
        <taxon>Cytophagales</taxon>
        <taxon>Cyclobacteriaceae</taxon>
        <taxon>Algoriphagus</taxon>
    </lineage>
</organism>
<dbReference type="OrthoDB" id="9757917at2"/>
<dbReference type="EMBL" id="FNVR01000053">
    <property type="protein sequence ID" value="SEG50225.1"/>
    <property type="molecule type" value="Genomic_DNA"/>
</dbReference>
<dbReference type="InterPro" id="IPR045055">
    <property type="entry name" value="DNA2/NAM7-like"/>
</dbReference>
<keyword evidence="5" id="KW-0347">Helicase</keyword>
<evidence type="ECO:0000259" key="2">
    <source>
        <dbReference type="Pfam" id="PF13086"/>
    </source>
</evidence>
<dbReference type="Gene3D" id="3.40.50.300">
    <property type="entry name" value="P-loop containing nucleotide triphosphate hydrolases"/>
    <property type="match status" value="3"/>
</dbReference>
<dbReference type="Pfam" id="PF13195">
    <property type="entry name" value="DUF4011"/>
    <property type="match status" value="1"/>
</dbReference>
<evidence type="ECO:0000313" key="5">
    <source>
        <dbReference type="EMBL" id="SEG50225.1"/>
    </source>
</evidence>
<keyword evidence="6" id="KW-1185">Reference proteome</keyword>
<dbReference type="PANTHER" id="PTHR10887:SF530">
    <property type="entry name" value="SUPERFAMILY I DNA HELICASES"/>
    <property type="match status" value="1"/>
</dbReference>
<keyword evidence="5" id="KW-0378">Hydrolase</keyword>
<gene>
    <name evidence="5" type="ORF">SAMN03080598_04234</name>
</gene>
<dbReference type="Pfam" id="PF13087">
    <property type="entry name" value="AAA_12"/>
    <property type="match status" value="1"/>
</dbReference>
<feature type="domain" description="Restriction endonuclease type II-like" evidence="4">
    <location>
        <begin position="1526"/>
        <end position="1621"/>
    </location>
</feature>
<dbReference type="Pfam" id="PF18741">
    <property type="entry name" value="MTES_1575"/>
    <property type="match status" value="1"/>
</dbReference>
<dbReference type="PANTHER" id="PTHR10887">
    <property type="entry name" value="DNA2/NAM7 HELICASE FAMILY"/>
    <property type="match status" value="1"/>
</dbReference>
<dbReference type="InterPro" id="IPR041679">
    <property type="entry name" value="DNA2/NAM7-like_C"/>
</dbReference>
<protein>
    <submittedName>
        <fullName evidence="5">Superfamily I DNA and/or RNA helicase</fullName>
    </submittedName>
</protein>
<dbReference type="InterPro" id="IPR027417">
    <property type="entry name" value="P-loop_NTPase"/>
</dbReference>
<dbReference type="Gene3D" id="3.10.620.30">
    <property type="match status" value="1"/>
</dbReference>